<reference evidence="6" key="1">
    <citation type="journal article" date="2019" name="Int. J. Syst. Evol. Microbiol.">
        <title>The Global Catalogue of Microorganisms (GCM) 10K type strain sequencing project: providing services to taxonomists for standard genome sequencing and annotation.</title>
        <authorList>
            <consortium name="The Broad Institute Genomics Platform"/>
            <consortium name="The Broad Institute Genome Sequencing Center for Infectious Disease"/>
            <person name="Wu L."/>
            <person name="Ma J."/>
        </authorList>
    </citation>
    <scope>NUCLEOTIDE SEQUENCE [LARGE SCALE GENOMIC DNA]</scope>
    <source>
        <strain evidence="6">NBRC 106310</strain>
    </source>
</reference>
<keyword evidence="3" id="KW-0067">ATP-binding</keyword>
<dbReference type="Gene3D" id="3.40.50.300">
    <property type="entry name" value="P-loop containing nucleotide triphosphate hydrolases"/>
    <property type="match status" value="1"/>
</dbReference>
<dbReference type="PANTHER" id="PTHR32039:SF7">
    <property type="entry name" value="COMPETENCE PROTEIN COMM"/>
    <property type="match status" value="1"/>
</dbReference>
<dbReference type="InterPro" id="IPR020568">
    <property type="entry name" value="Ribosomal_Su5_D2-typ_SF"/>
</dbReference>
<dbReference type="SUPFAM" id="SSF52540">
    <property type="entry name" value="P-loop containing nucleoside triphosphate hydrolases"/>
    <property type="match status" value="1"/>
</dbReference>
<organism evidence="5 6">
    <name type="scientific">Microbacterium suwonense</name>
    <dbReference type="NCBI Taxonomy" id="683047"/>
    <lineage>
        <taxon>Bacteria</taxon>
        <taxon>Bacillati</taxon>
        <taxon>Actinomycetota</taxon>
        <taxon>Actinomycetes</taxon>
        <taxon>Micrococcales</taxon>
        <taxon>Microbacteriaceae</taxon>
        <taxon>Microbacterium</taxon>
    </lineage>
</organism>
<evidence type="ECO:0000313" key="6">
    <source>
        <dbReference type="Proteomes" id="UP001321543"/>
    </source>
</evidence>
<feature type="domain" description="AAA+ ATPase" evidence="4">
    <location>
        <begin position="214"/>
        <end position="396"/>
    </location>
</feature>
<dbReference type="SUPFAM" id="SSF54211">
    <property type="entry name" value="Ribosomal protein S5 domain 2-like"/>
    <property type="match status" value="1"/>
</dbReference>
<gene>
    <name evidence="5" type="ORF">GCM10025863_10360</name>
</gene>
<dbReference type="Proteomes" id="UP001321543">
    <property type="component" value="Chromosome"/>
</dbReference>
<sequence>MSTARTWAVALTGVDGHLVEVEADFSTQTPEFKIIGLPDKALGEAVQRVWNACSNTGLVVPRRRLTVNLSPASLPKHGSGFDLGIAIATAAAGGVLPAEAIRSTVHVGELGLDGRLRPVPGVLPAVYAAARAGFRRVIVPHANAAEAALVPDIDIHAAASLAEVAALHGAEVDVPLVEPVELAGQEQADAENLDLADVIGQDEAVDALIVAAAGGHHLMLSGPPGAGKTMLARRLPGILPLLPSDEALEVAAIRSLAGEPVTRLDPVVPFVAPHHSASPAALVGGGTRVARPGAIVRAHRGVLLLDETPEFQRVALDALRQPLESGRIEVHRAGFTASYPARFQLVLAMNPCPCGNYGVRGAECTCPPIAIRRYASRLSGPLRDRIDIDLQVARVAASRATSGERSAVTSAVARERVVAARASAAERWRGSPWRVNGEVPGERLRTGALRLPAAVRAPLDRALERGQVTLRAYDRVLRIAWTLADLTGASSPGLDELGRALFLKKGLLA</sequence>
<dbReference type="InterPro" id="IPR045006">
    <property type="entry name" value="CHLI-like"/>
</dbReference>
<proteinExistence type="inferred from homology"/>
<dbReference type="PRINTS" id="PR01657">
    <property type="entry name" value="MCMFAMILY"/>
</dbReference>
<evidence type="ECO:0000256" key="3">
    <source>
        <dbReference type="ARBA" id="ARBA00022840"/>
    </source>
</evidence>
<dbReference type="NCBIfam" id="TIGR00368">
    <property type="entry name" value="YifB family Mg chelatase-like AAA ATPase"/>
    <property type="match status" value="1"/>
</dbReference>
<dbReference type="InterPro" id="IPR000523">
    <property type="entry name" value="Mg_chelatse_chII-like_cat_dom"/>
</dbReference>
<keyword evidence="2" id="KW-0547">Nucleotide-binding</keyword>
<evidence type="ECO:0000259" key="4">
    <source>
        <dbReference type="SMART" id="SM00382"/>
    </source>
</evidence>
<dbReference type="InterPro" id="IPR004482">
    <property type="entry name" value="Mg_chelat-rel"/>
</dbReference>
<evidence type="ECO:0000256" key="2">
    <source>
        <dbReference type="ARBA" id="ARBA00022741"/>
    </source>
</evidence>
<comment type="similarity">
    <text evidence="1">Belongs to the Mg-chelatase subunits D/I family. ComM subfamily.</text>
</comment>
<accession>A0ABM8FSE2</accession>
<evidence type="ECO:0000313" key="5">
    <source>
        <dbReference type="EMBL" id="BDZ38422.1"/>
    </source>
</evidence>
<dbReference type="RefSeq" id="WP_286302266.1">
    <property type="nucleotide sequence ID" value="NZ_AP027728.1"/>
</dbReference>
<dbReference type="Pfam" id="PF13335">
    <property type="entry name" value="Mg_chelatase_C"/>
    <property type="match status" value="1"/>
</dbReference>
<dbReference type="InterPro" id="IPR027417">
    <property type="entry name" value="P-loop_NTPase"/>
</dbReference>
<dbReference type="PANTHER" id="PTHR32039">
    <property type="entry name" value="MAGNESIUM-CHELATASE SUBUNIT CHLI"/>
    <property type="match status" value="1"/>
</dbReference>
<dbReference type="InterPro" id="IPR001208">
    <property type="entry name" value="MCM_dom"/>
</dbReference>
<keyword evidence="6" id="KW-1185">Reference proteome</keyword>
<dbReference type="Gene3D" id="3.30.230.10">
    <property type="match status" value="1"/>
</dbReference>
<dbReference type="EMBL" id="AP027728">
    <property type="protein sequence ID" value="BDZ38422.1"/>
    <property type="molecule type" value="Genomic_DNA"/>
</dbReference>
<protein>
    <recommendedName>
        <fullName evidence="4">AAA+ ATPase domain-containing protein</fullName>
    </recommendedName>
</protein>
<dbReference type="InterPro" id="IPR003593">
    <property type="entry name" value="AAA+_ATPase"/>
</dbReference>
<evidence type="ECO:0000256" key="1">
    <source>
        <dbReference type="ARBA" id="ARBA00006354"/>
    </source>
</evidence>
<name>A0ABM8FSE2_9MICO</name>
<dbReference type="InterPro" id="IPR025158">
    <property type="entry name" value="Mg_chelat-rel_C"/>
</dbReference>
<dbReference type="SMART" id="SM00382">
    <property type="entry name" value="AAA"/>
    <property type="match status" value="1"/>
</dbReference>
<dbReference type="Pfam" id="PF13541">
    <property type="entry name" value="ChlI"/>
    <property type="match status" value="1"/>
</dbReference>
<dbReference type="Pfam" id="PF01078">
    <property type="entry name" value="Mg_chelatase"/>
    <property type="match status" value="1"/>
</dbReference>
<dbReference type="InterPro" id="IPR014721">
    <property type="entry name" value="Ribsml_uS5_D2-typ_fold_subgr"/>
</dbReference>